<proteinExistence type="predicted"/>
<dbReference type="Proteomes" id="UP000838100">
    <property type="component" value="Unassembled WGS sequence"/>
</dbReference>
<accession>A0ABN8EQK5</accession>
<organism evidence="2 3">
    <name type="scientific">Sinobacterium norvegicum</name>
    <dbReference type="NCBI Taxonomy" id="1641715"/>
    <lineage>
        <taxon>Bacteria</taxon>
        <taxon>Pseudomonadati</taxon>
        <taxon>Pseudomonadota</taxon>
        <taxon>Gammaproteobacteria</taxon>
        <taxon>Cellvibrionales</taxon>
        <taxon>Spongiibacteraceae</taxon>
        <taxon>Sinobacterium</taxon>
    </lineage>
</organism>
<name>A0ABN8EQK5_9GAMM</name>
<keyword evidence="1" id="KW-0812">Transmembrane</keyword>
<reference evidence="2" key="1">
    <citation type="submission" date="2021-12" db="EMBL/GenBank/DDBJ databases">
        <authorList>
            <person name="Rodrigo-Torres L."/>
            <person name="Arahal R. D."/>
            <person name="Lucena T."/>
        </authorList>
    </citation>
    <scope>NUCLEOTIDE SEQUENCE</scope>
    <source>
        <strain evidence="2">CECT 8267</strain>
    </source>
</reference>
<feature type="transmembrane region" description="Helical" evidence="1">
    <location>
        <begin position="5"/>
        <end position="24"/>
    </location>
</feature>
<protein>
    <submittedName>
        <fullName evidence="2">Uncharacterized protein</fullName>
    </submittedName>
</protein>
<keyword evidence="1" id="KW-0472">Membrane</keyword>
<keyword evidence="1" id="KW-1133">Transmembrane helix</keyword>
<feature type="transmembrane region" description="Helical" evidence="1">
    <location>
        <begin position="30"/>
        <end position="48"/>
    </location>
</feature>
<keyword evidence="3" id="KW-1185">Reference proteome</keyword>
<evidence type="ECO:0000313" key="3">
    <source>
        <dbReference type="Proteomes" id="UP000838100"/>
    </source>
</evidence>
<sequence>MIIRVFSVITGLCFIIVFGVMIFIGQDGLLSQLCGIMTGLLFFVYGILGPNKMGKYLPGMVKKIG</sequence>
<dbReference type="EMBL" id="CAKLPX010000003">
    <property type="protein sequence ID" value="CAH0992546.1"/>
    <property type="molecule type" value="Genomic_DNA"/>
</dbReference>
<evidence type="ECO:0000313" key="2">
    <source>
        <dbReference type="EMBL" id="CAH0992546.1"/>
    </source>
</evidence>
<evidence type="ECO:0000256" key="1">
    <source>
        <dbReference type="SAM" id="Phobius"/>
    </source>
</evidence>
<comment type="caution">
    <text evidence="2">The sequence shown here is derived from an EMBL/GenBank/DDBJ whole genome shotgun (WGS) entry which is preliminary data.</text>
</comment>
<gene>
    <name evidence="2" type="ORF">SIN8267_02679</name>
</gene>